<keyword evidence="3" id="KW-0227">DNA damage</keyword>
<dbReference type="PROSITE" id="PS51068">
    <property type="entry name" value="FPG_CAT"/>
    <property type="match status" value="1"/>
</dbReference>
<organism evidence="11 12">
    <name type="scientific">Thiohalomonas denitrificans</name>
    <dbReference type="NCBI Taxonomy" id="415747"/>
    <lineage>
        <taxon>Bacteria</taxon>
        <taxon>Pseudomonadati</taxon>
        <taxon>Pseudomonadota</taxon>
        <taxon>Gammaproteobacteria</taxon>
        <taxon>Thiohalomonadales</taxon>
        <taxon>Thiohalomonadaceae</taxon>
        <taxon>Thiohalomonas</taxon>
    </lineage>
</organism>
<evidence type="ECO:0000313" key="11">
    <source>
        <dbReference type="EMBL" id="SCZ61217.1"/>
    </source>
</evidence>
<dbReference type="GO" id="GO:0006284">
    <property type="term" value="P:base-excision repair"/>
    <property type="evidence" value="ECO:0007669"/>
    <property type="project" value="InterPro"/>
</dbReference>
<evidence type="ECO:0000256" key="7">
    <source>
        <dbReference type="ARBA" id="ARBA00023239"/>
    </source>
</evidence>
<keyword evidence="7" id="KW-0456">Lyase</keyword>
<dbReference type="Pfam" id="PF06831">
    <property type="entry name" value="H2TH"/>
    <property type="match status" value="1"/>
</dbReference>
<evidence type="ECO:0000256" key="8">
    <source>
        <dbReference type="ARBA" id="ARBA00023268"/>
    </source>
</evidence>
<keyword evidence="6" id="KW-0234">DNA repair</keyword>
<protein>
    <submittedName>
        <fullName evidence="11">Formamidopyrimidine-DNA glycosylase</fullName>
    </submittedName>
</protein>
<dbReference type="SUPFAM" id="SSF46946">
    <property type="entry name" value="S13-like H2TH domain"/>
    <property type="match status" value="1"/>
</dbReference>
<dbReference type="Proteomes" id="UP000199648">
    <property type="component" value="Unassembled WGS sequence"/>
</dbReference>
<dbReference type="EMBL" id="FMWD01000006">
    <property type="protein sequence ID" value="SCZ61217.1"/>
    <property type="molecule type" value="Genomic_DNA"/>
</dbReference>
<dbReference type="InterPro" id="IPR015886">
    <property type="entry name" value="H2TH_FPG"/>
</dbReference>
<name>A0A1G5QHL4_9GAMM</name>
<evidence type="ECO:0000259" key="10">
    <source>
        <dbReference type="PROSITE" id="PS51068"/>
    </source>
</evidence>
<comment type="similarity">
    <text evidence="2">Belongs to the FPG family.</text>
</comment>
<dbReference type="SMART" id="SM00898">
    <property type="entry name" value="Fapy_DNA_glyco"/>
    <property type="match status" value="1"/>
</dbReference>
<proteinExistence type="inferred from homology"/>
<keyword evidence="9" id="KW-0326">Glycosidase</keyword>
<evidence type="ECO:0000256" key="9">
    <source>
        <dbReference type="ARBA" id="ARBA00023295"/>
    </source>
</evidence>
<dbReference type="InterPro" id="IPR035937">
    <property type="entry name" value="FPG_N"/>
</dbReference>
<evidence type="ECO:0000256" key="5">
    <source>
        <dbReference type="ARBA" id="ARBA00023125"/>
    </source>
</evidence>
<reference evidence="11 12" key="1">
    <citation type="submission" date="2016-10" db="EMBL/GenBank/DDBJ databases">
        <authorList>
            <person name="de Groot N.N."/>
        </authorList>
    </citation>
    <scope>NUCLEOTIDE SEQUENCE [LARGE SCALE GENOMIC DNA]</scope>
    <source>
        <strain evidence="11 12">HLD2</strain>
    </source>
</reference>
<dbReference type="InterPro" id="IPR010979">
    <property type="entry name" value="Ribosomal_uS13-like_H2TH"/>
</dbReference>
<dbReference type="Pfam" id="PF01149">
    <property type="entry name" value="Fapy_DNA_glyco"/>
    <property type="match status" value="1"/>
</dbReference>
<keyword evidence="12" id="KW-1185">Reference proteome</keyword>
<feature type="domain" description="Formamidopyrimidine-DNA glycosylase catalytic" evidence="10">
    <location>
        <begin position="2"/>
        <end position="116"/>
    </location>
</feature>
<dbReference type="PANTHER" id="PTHR22993:SF9">
    <property type="entry name" value="FORMAMIDOPYRIMIDINE-DNA GLYCOSYLASE"/>
    <property type="match status" value="1"/>
</dbReference>
<sequence length="265" mass="29592">MPELPDVEVYKHHLEAHGMRKVIDHIELRGADRMLGDTDTRSLRKRLEGHSLTGTFRHGKYLFAHIGGNGWLVLHFGMTGYFEYGDDGEADPQHNVLVLYFKDGSYLAFNCRRKLGAIALAETPEEFIANKGLGPDVTALSESDFSTLLQERGGTAKGLLMNQELLAGLGNVYSDEVLFQAGIHPKTRLDRLEGSRRKALYQAMQKVIKAAIAAEAEPERMPDDFLIPRRGLRNAKCPFCGGTPKRISASGRHAWYCPCRQPEPE</sequence>
<dbReference type="GO" id="GO:0003906">
    <property type="term" value="F:DNA-(apurinic or apyrimidinic site) endonuclease activity"/>
    <property type="evidence" value="ECO:0007669"/>
    <property type="project" value="InterPro"/>
</dbReference>
<dbReference type="SUPFAM" id="SSF57716">
    <property type="entry name" value="Glucocorticoid receptor-like (DNA-binding domain)"/>
    <property type="match status" value="1"/>
</dbReference>
<dbReference type="GO" id="GO:0016829">
    <property type="term" value="F:lyase activity"/>
    <property type="evidence" value="ECO:0007669"/>
    <property type="project" value="UniProtKB-KW"/>
</dbReference>
<dbReference type="RefSeq" id="WP_175452533.1">
    <property type="nucleotide sequence ID" value="NZ_FMWD01000006.1"/>
</dbReference>
<dbReference type="SMART" id="SM01232">
    <property type="entry name" value="H2TH"/>
    <property type="match status" value="1"/>
</dbReference>
<dbReference type="AlphaFoldDB" id="A0A1G5QHL4"/>
<evidence type="ECO:0000256" key="3">
    <source>
        <dbReference type="ARBA" id="ARBA00022763"/>
    </source>
</evidence>
<comment type="catalytic activity">
    <reaction evidence="1">
        <text>Hydrolysis of DNA containing ring-opened 7-methylguanine residues, releasing 2,6-diamino-4-hydroxy-5-(N-methyl)formamidopyrimidine.</text>
        <dbReference type="EC" id="3.2.2.23"/>
    </reaction>
</comment>
<evidence type="ECO:0000256" key="4">
    <source>
        <dbReference type="ARBA" id="ARBA00022801"/>
    </source>
</evidence>
<accession>A0A1G5QHL4</accession>
<dbReference type="SUPFAM" id="SSF81624">
    <property type="entry name" value="N-terminal domain of MutM-like DNA repair proteins"/>
    <property type="match status" value="1"/>
</dbReference>
<dbReference type="PANTHER" id="PTHR22993">
    <property type="entry name" value="FORMAMIDOPYRIMIDINE-DNA GLYCOSYLASE"/>
    <property type="match status" value="1"/>
</dbReference>
<evidence type="ECO:0000256" key="1">
    <source>
        <dbReference type="ARBA" id="ARBA00001668"/>
    </source>
</evidence>
<gene>
    <name evidence="11" type="ORF">SAMN03097708_02102</name>
</gene>
<dbReference type="Gene3D" id="3.20.190.10">
    <property type="entry name" value="MutM-like, N-terminal"/>
    <property type="match status" value="1"/>
</dbReference>
<keyword evidence="5" id="KW-0238">DNA-binding</keyword>
<keyword evidence="4" id="KW-0378">Hydrolase</keyword>
<evidence type="ECO:0000256" key="6">
    <source>
        <dbReference type="ARBA" id="ARBA00023204"/>
    </source>
</evidence>
<dbReference type="GO" id="GO:0003684">
    <property type="term" value="F:damaged DNA binding"/>
    <property type="evidence" value="ECO:0007669"/>
    <property type="project" value="InterPro"/>
</dbReference>
<dbReference type="GO" id="GO:0008534">
    <property type="term" value="F:oxidized purine nucleobase lesion DNA N-glycosylase activity"/>
    <property type="evidence" value="ECO:0007669"/>
    <property type="project" value="UniProtKB-EC"/>
</dbReference>
<keyword evidence="8" id="KW-0511">Multifunctional enzyme</keyword>
<dbReference type="Gene3D" id="1.10.8.50">
    <property type="match status" value="1"/>
</dbReference>
<dbReference type="STRING" id="415747.SAMN03097708_02102"/>
<dbReference type="GO" id="GO:0008270">
    <property type="term" value="F:zinc ion binding"/>
    <property type="evidence" value="ECO:0007669"/>
    <property type="project" value="InterPro"/>
</dbReference>
<dbReference type="InterPro" id="IPR012319">
    <property type="entry name" value="FPG_cat"/>
</dbReference>
<evidence type="ECO:0000256" key="2">
    <source>
        <dbReference type="ARBA" id="ARBA00009409"/>
    </source>
</evidence>
<evidence type="ECO:0000313" key="12">
    <source>
        <dbReference type="Proteomes" id="UP000199648"/>
    </source>
</evidence>